<feature type="repeat" description="TPR" evidence="1">
    <location>
        <begin position="411"/>
        <end position="444"/>
    </location>
</feature>
<feature type="chain" id="PRO_5033032380" evidence="2">
    <location>
        <begin position="22"/>
        <end position="750"/>
    </location>
</feature>
<dbReference type="AlphaFoldDB" id="A0A812PYB3"/>
<dbReference type="PANTHER" id="PTHR44366">
    <property type="entry name" value="UDP-N-ACETYLGLUCOSAMINE--PEPTIDE N-ACETYLGLUCOSAMINYLTRANSFERASE 110 KDA SUBUNIT"/>
    <property type="match status" value="1"/>
</dbReference>
<comment type="caution">
    <text evidence="3">The sequence shown here is derived from an EMBL/GenBank/DDBJ whole genome shotgun (WGS) entry which is preliminary data.</text>
</comment>
<accession>A0A812PYB3</accession>
<feature type="repeat" description="TPR" evidence="1">
    <location>
        <begin position="129"/>
        <end position="162"/>
    </location>
</feature>
<dbReference type="GO" id="GO:0006493">
    <property type="term" value="P:protein O-linked glycosylation"/>
    <property type="evidence" value="ECO:0007669"/>
    <property type="project" value="InterPro"/>
</dbReference>
<gene>
    <name evidence="3" type="primary">Ogt</name>
    <name evidence="3" type="ORF">SNAT2548_LOCUS20098</name>
</gene>
<feature type="repeat" description="TPR" evidence="1">
    <location>
        <begin position="61"/>
        <end position="94"/>
    </location>
</feature>
<dbReference type="Gene3D" id="3.40.50.150">
    <property type="entry name" value="Vaccinia Virus protein VP39"/>
    <property type="match status" value="1"/>
</dbReference>
<dbReference type="SUPFAM" id="SSF48452">
    <property type="entry name" value="TPR-like"/>
    <property type="match status" value="2"/>
</dbReference>
<dbReference type="PROSITE" id="PS50293">
    <property type="entry name" value="TPR_REGION"/>
    <property type="match status" value="1"/>
</dbReference>
<feature type="signal peptide" evidence="2">
    <location>
        <begin position="1"/>
        <end position="21"/>
    </location>
</feature>
<keyword evidence="4" id="KW-1185">Reference proteome</keyword>
<dbReference type="PANTHER" id="PTHR44366:SF1">
    <property type="entry name" value="UDP-N-ACETYLGLUCOSAMINE--PEPTIDE N-ACETYLGLUCOSAMINYLTRANSFERASE 110 KDA SUBUNIT"/>
    <property type="match status" value="1"/>
</dbReference>
<feature type="repeat" description="TPR" evidence="1">
    <location>
        <begin position="235"/>
        <end position="268"/>
    </location>
</feature>
<name>A0A812PYB3_9DINO</name>
<dbReference type="GO" id="GO:0097363">
    <property type="term" value="F:protein O-acetylglucosaminyltransferase activity"/>
    <property type="evidence" value="ECO:0007669"/>
    <property type="project" value="TreeGrafter"/>
</dbReference>
<feature type="repeat" description="TPR" evidence="1">
    <location>
        <begin position="337"/>
        <end position="370"/>
    </location>
</feature>
<evidence type="ECO:0000256" key="1">
    <source>
        <dbReference type="PROSITE-ProRule" id="PRU00339"/>
    </source>
</evidence>
<dbReference type="InterPro" id="IPR037919">
    <property type="entry name" value="OGT"/>
</dbReference>
<dbReference type="PROSITE" id="PS50005">
    <property type="entry name" value="TPR"/>
    <property type="match status" value="10"/>
</dbReference>
<dbReference type="InterPro" id="IPR011990">
    <property type="entry name" value="TPR-like_helical_dom_sf"/>
</dbReference>
<dbReference type="SUPFAM" id="SSF53335">
    <property type="entry name" value="S-adenosyl-L-methionine-dependent methyltransferases"/>
    <property type="match status" value="1"/>
</dbReference>
<feature type="repeat" description="TPR" evidence="1">
    <location>
        <begin position="27"/>
        <end position="60"/>
    </location>
</feature>
<proteinExistence type="predicted"/>
<sequence length="750" mass="82177">MSGASVALLGLAAVLLQISRALPPPAAQAHFLRAQQLEESGDLQGASDSFQKAIGVYPDYADAFRARGKVLEKLSDLEGAKHHYLEATRLAPETAANHFSLGLACEQLNDLSQAAQSYSLAIKLDPMMSAAHYSLGIVLEREGALESALPSYREAVRLNPNHLASTLSLGDALKRNADFKEAEVVFRSALSMPATITTPNAKPHLRLASLLQQQQRLEEAAVSFRNGLEVSPSNAPAQFSLGLVEEARGNWSGAKAEYEKAVRLAPGHVPVQRYFAKFLRKHGDLSKAAESLQGILDIDPTDKVLHVELAEVMAQFGDLSRAETSYQNALALDPRLQSAHTKLGILQRQLGKLDDARTSLETALVLNPRDAETAETAEICTQLGVVHKMRGDLRSAAARYQQAIDADPSHAAAHGNLGIVRMLQENWEDAEESFWEALRLDPDYDGAYYSLSGVLSLRGKVDEAKALVRRRIELATEKGIWPFRLSMTQLDSNRLLENRLRQEEEYAKKYAAALGSNADSGHSEDPIARLSNAIEAPPGLHQLTHVIRGVRSMENSSDWALRRWEECLELGSGSVACAYGTTWFETWLQVMADSSLSQKMPHYLEKGLRYTVGGSAIGYQCLFAATALGFNCTGYELLQCLVADSESLAADLKSSVPVDVEFVCGDATNADLSTTGVLWLNDALWPAEVRLKMLLKAVSVMPPGSTVISYQPKPDDQQQKQLSQLRDERMMTASVSWNPAQHFFLWTITP</sequence>
<dbReference type="EMBL" id="CAJNDS010002199">
    <property type="protein sequence ID" value="CAE7368969.1"/>
    <property type="molecule type" value="Genomic_DNA"/>
</dbReference>
<dbReference type="Pfam" id="PF13432">
    <property type="entry name" value="TPR_16"/>
    <property type="match status" value="5"/>
</dbReference>
<feature type="repeat" description="TPR" evidence="1">
    <location>
        <begin position="303"/>
        <end position="336"/>
    </location>
</feature>
<reference evidence="3" key="1">
    <citation type="submission" date="2021-02" db="EMBL/GenBank/DDBJ databases">
        <authorList>
            <person name="Dougan E. K."/>
            <person name="Rhodes N."/>
            <person name="Thang M."/>
            <person name="Chan C."/>
        </authorList>
    </citation>
    <scope>NUCLEOTIDE SEQUENCE</scope>
</reference>
<dbReference type="OrthoDB" id="412855at2759"/>
<keyword evidence="1" id="KW-0802">TPR repeat</keyword>
<keyword evidence="2" id="KW-0732">Signal</keyword>
<dbReference type="Proteomes" id="UP000604046">
    <property type="component" value="Unassembled WGS sequence"/>
</dbReference>
<dbReference type="SMART" id="SM00028">
    <property type="entry name" value="TPR"/>
    <property type="match status" value="12"/>
</dbReference>
<dbReference type="InterPro" id="IPR019734">
    <property type="entry name" value="TPR_rpt"/>
</dbReference>
<organism evidence="3 4">
    <name type="scientific">Symbiodinium natans</name>
    <dbReference type="NCBI Taxonomy" id="878477"/>
    <lineage>
        <taxon>Eukaryota</taxon>
        <taxon>Sar</taxon>
        <taxon>Alveolata</taxon>
        <taxon>Dinophyceae</taxon>
        <taxon>Suessiales</taxon>
        <taxon>Symbiodiniaceae</taxon>
        <taxon>Symbiodinium</taxon>
    </lineage>
</organism>
<feature type="repeat" description="TPR" evidence="1">
    <location>
        <begin position="377"/>
        <end position="410"/>
    </location>
</feature>
<feature type="repeat" description="TPR" evidence="1">
    <location>
        <begin position="201"/>
        <end position="234"/>
    </location>
</feature>
<feature type="repeat" description="TPR" evidence="1">
    <location>
        <begin position="95"/>
        <end position="128"/>
    </location>
</feature>
<protein>
    <submittedName>
        <fullName evidence="3">Ogt protein</fullName>
    </submittedName>
</protein>
<dbReference type="Gene3D" id="1.25.40.10">
    <property type="entry name" value="Tetratricopeptide repeat domain"/>
    <property type="match status" value="3"/>
</dbReference>
<evidence type="ECO:0000313" key="4">
    <source>
        <dbReference type="Proteomes" id="UP000604046"/>
    </source>
</evidence>
<evidence type="ECO:0000256" key="2">
    <source>
        <dbReference type="SAM" id="SignalP"/>
    </source>
</evidence>
<dbReference type="InterPro" id="IPR029063">
    <property type="entry name" value="SAM-dependent_MTases_sf"/>
</dbReference>
<evidence type="ECO:0000313" key="3">
    <source>
        <dbReference type="EMBL" id="CAE7368969.1"/>
    </source>
</evidence>